<name>A0A8B2NTX8_9HYPH</name>
<dbReference type="Pfam" id="PF04296">
    <property type="entry name" value="YlxR"/>
    <property type="match status" value="1"/>
</dbReference>
<dbReference type="NCBIfam" id="NF006622">
    <property type="entry name" value="PRK09190.1"/>
    <property type="match status" value="1"/>
</dbReference>
<dbReference type="AlphaFoldDB" id="A0A8B2NTX8"/>
<dbReference type="EMBL" id="QHHQ01000004">
    <property type="protein sequence ID" value="RAH99799.1"/>
    <property type="molecule type" value="Genomic_DNA"/>
</dbReference>
<dbReference type="Gene3D" id="3.30.1330.30">
    <property type="match status" value="1"/>
</dbReference>
<dbReference type="InterPro" id="IPR035931">
    <property type="entry name" value="YlxR-like_sf"/>
</dbReference>
<dbReference type="RefSeq" id="WP_111348083.1">
    <property type="nucleotide sequence ID" value="NZ_JAIWKD010000007.1"/>
</dbReference>
<sequence length="222" mass="23996">MTARPTKPPTRTCVVTRRTGAPESMIRFVLSPDGAVVPDIRRKLPGRGVWVDATSASVALAVKKRAFSRGFKAQVDVPDELPEQVEALLRRAALERLAFAQKAGLVTQGFEKVKAALSGGQVCGLIFAADGAPDGRRKVEALAKNALDLHNNVTVVDVFDSAELERTLGRDRVVHAALTTGRLSELFILDAARLRVYLIGGTHDEMHPDQPDELRFAGPIAI</sequence>
<dbReference type="PANTHER" id="PTHR34215">
    <property type="entry name" value="BLL0784 PROTEIN"/>
    <property type="match status" value="1"/>
</dbReference>
<accession>A0A8B2NTX8</accession>
<evidence type="ECO:0000259" key="1">
    <source>
        <dbReference type="Pfam" id="PF04296"/>
    </source>
</evidence>
<organism evidence="2 3">
    <name type="scientific">Acuticoccus sediminis</name>
    <dbReference type="NCBI Taxonomy" id="2184697"/>
    <lineage>
        <taxon>Bacteria</taxon>
        <taxon>Pseudomonadati</taxon>
        <taxon>Pseudomonadota</taxon>
        <taxon>Alphaproteobacteria</taxon>
        <taxon>Hyphomicrobiales</taxon>
        <taxon>Amorphaceae</taxon>
        <taxon>Acuticoccus</taxon>
    </lineage>
</organism>
<gene>
    <name evidence="2" type="ORF">DLJ53_18745</name>
</gene>
<reference evidence="2 3" key="1">
    <citation type="submission" date="2018-05" db="EMBL/GenBank/DDBJ databases">
        <title>Acuticoccus sediminis sp. nov., isolated from deep-sea sediment of Indian Ocean.</title>
        <authorList>
            <person name="Liu X."/>
            <person name="Lai Q."/>
            <person name="Du Y."/>
            <person name="Sun F."/>
            <person name="Zhang X."/>
            <person name="Wang S."/>
            <person name="Shao Z."/>
        </authorList>
    </citation>
    <scope>NUCLEOTIDE SEQUENCE [LARGE SCALE GENOMIC DNA]</scope>
    <source>
        <strain evidence="2 3">PTG4-2</strain>
    </source>
</reference>
<dbReference type="InterPro" id="IPR007393">
    <property type="entry name" value="YlxR_dom"/>
</dbReference>
<evidence type="ECO:0000313" key="3">
    <source>
        <dbReference type="Proteomes" id="UP000249590"/>
    </source>
</evidence>
<dbReference type="Gene3D" id="3.30.1230.10">
    <property type="entry name" value="YlxR-like"/>
    <property type="match status" value="1"/>
</dbReference>
<feature type="domain" description="YlxR" evidence="1">
    <location>
        <begin position="11"/>
        <end position="86"/>
    </location>
</feature>
<proteinExistence type="predicted"/>
<dbReference type="CDD" id="cd00279">
    <property type="entry name" value="YlxR"/>
    <property type="match status" value="1"/>
</dbReference>
<dbReference type="InterPro" id="IPR037465">
    <property type="entry name" value="YlxR"/>
</dbReference>
<dbReference type="Proteomes" id="UP000249590">
    <property type="component" value="Unassembled WGS sequence"/>
</dbReference>
<protein>
    <submittedName>
        <fullName evidence="2">RNA-binding protein</fullName>
    </submittedName>
</protein>
<dbReference type="SUPFAM" id="SSF55315">
    <property type="entry name" value="L30e-like"/>
    <property type="match status" value="1"/>
</dbReference>
<dbReference type="InterPro" id="IPR029064">
    <property type="entry name" value="Ribosomal_eL30-like_sf"/>
</dbReference>
<comment type="caution">
    <text evidence="2">The sequence shown here is derived from an EMBL/GenBank/DDBJ whole genome shotgun (WGS) entry which is preliminary data.</text>
</comment>
<evidence type="ECO:0000313" key="2">
    <source>
        <dbReference type="EMBL" id="RAH99799.1"/>
    </source>
</evidence>
<dbReference type="PANTHER" id="PTHR34215:SF1">
    <property type="entry name" value="YLXR DOMAIN-CONTAINING PROTEIN"/>
    <property type="match status" value="1"/>
</dbReference>
<keyword evidence="3" id="KW-1185">Reference proteome</keyword>
<dbReference type="SUPFAM" id="SSF64376">
    <property type="entry name" value="YlxR-like"/>
    <property type="match status" value="1"/>
</dbReference>